<name>A0A0L6VFA4_9BASI</name>
<sequence length="322" mass="37757">MGFFMELACNFSHITLSNNLLVEIRMELVVNCIDLNLKNQPYVFPRSSCYHPSNMNQTFFCLEMIIDHISYGHHFMTLIFVFNVIIALRSAIHDINSGKLEKRTFFWVSWWRVDLSKTFPQTHTLELVRKNEPLPLTLSPKPIFKYSKATVLSFCLCVFLNDREFGERADLQLSDQHSPRAFFYLGLQPIYKRIVVELQGISRTMFTKNQAKLFHNLKTNTQQVPAVEMKHAPANLTSKLHMFAYRDVLAQSLCILHNDCAYCTVAQTCLRGVVFHLRYNAKSTLHRRKLSCSNTHRERLYYYKRRKVLYGKRLLQEEEGIT</sequence>
<dbReference type="EMBL" id="LAVV01006541">
    <property type="protein sequence ID" value="KNZ59423.1"/>
    <property type="molecule type" value="Genomic_DNA"/>
</dbReference>
<proteinExistence type="predicted"/>
<protein>
    <submittedName>
        <fullName evidence="1">Uncharacterized protein</fullName>
    </submittedName>
</protein>
<dbReference type="Proteomes" id="UP000037035">
    <property type="component" value="Unassembled WGS sequence"/>
</dbReference>
<dbReference type="AlphaFoldDB" id="A0A0L6VFA4"/>
<accession>A0A0L6VFA4</accession>
<gene>
    <name evidence="1" type="ORF">VP01_1733g1</name>
</gene>
<dbReference type="VEuPathDB" id="FungiDB:VP01_1733g1"/>
<organism evidence="1 2">
    <name type="scientific">Puccinia sorghi</name>
    <dbReference type="NCBI Taxonomy" id="27349"/>
    <lineage>
        <taxon>Eukaryota</taxon>
        <taxon>Fungi</taxon>
        <taxon>Dikarya</taxon>
        <taxon>Basidiomycota</taxon>
        <taxon>Pucciniomycotina</taxon>
        <taxon>Pucciniomycetes</taxon>
        <taxon>Pucciniales</taxon>
        <taxon>Pucciniaceae</taxon>
        <taxon>Puccinia</taxon>
    </lineage>
</organism>
<evidence type="ECO:0000313" key="1">
    <source>
        <dbReference type="EMBL" id="KNZ59423.1"/>
    </source>
</evidence>
<comment type="caution">
    <text evidence="1">The sequence shown here is derived from an EMBL/GenBank/DDBJ whole genome shotgun (WGS) entry which is preliminary data.</text>
</comment>
<keyword evidence="2" id="KW-1185">Reference proteome</keyword>
<evidence type="ECO:0000313" key="2">
    <source>
        <dbReference type="Proteomes" id="UP000037035"/>
    </source>
</evidence>
<reference evidence="1 2" key="1">
    <citation type="submission" date="2015-08" db="EMBL/GenBank/DDBJ databases">
        <title>Next Generation Sequencing and Analysis of the Genome of Puccinia sorghi L Schw, the Causal Agent of Maize Common Rust.</title>
        <authorList>
            <person name="Rochi L."/>
            <person name="Burguener G."/>
            <person name="Darino M."/>
            <person name="Turjanski A."/>
            <person name="Kreff E."/>
            <person name="Dieguez M.J."/>
            <person name="Sacco F."/>
        </authorList>
    </citation>
    <scope>NUCLEOTIDE SEQUENCE [LARGE SCALE GENOMIC DNA]</scope>
    <source>
        <strain evidence="1 2">RO10H11247</strain>
    </source>
</reference>